<dbReference type="GO" id="GO:0003677">
    <property type="term" value="F:DNA binding"/>
    <property type="evidence" value="ECO:0007669"/>
    <property type="project" value="UniProtKB-KW"/>
</dbReference>
<comment type="subcellular location">
    <subcellularLocation>
        <location evidence="1">Nucleus</location>
    </subcellularLocation>
</comment>
<organism evidence="11 12">
    <name type="scientific">Panicum virgatum</name>
    <name type="common">Blackwell switchgrass</name>
    <dbReference type="NCBI Taxonomy" id="38727"/>
    <lineage>
        <taxon>Eukaryota</taxon>
        <taxon>Viridiplantae</taxon>
        <taxon>Streptophyta</taxon>
        <taxon>Embryophyta</taxon>
        <taxon>Tracheophyta</taxon>
        <taxon>Spermatophyta</taxon>
        <taxon>Magnoliopsida</taxon>
        <taxon>Liliopsida</taxon>
        <taxon>Poales</taxon>
        <taxon>Poaceae</taxon>
        <taxon>PACMAD clade</taxon>
        <taxon>Panicoideae</taxon>
        <taxon>Panicodae</taxon>
        <taxon>Paniceae</taxon>
        <taxon>Panicinae</taxon>
        <taxon>Panicum</taxon>
        <taxon>Panicum sect. Hiantes</taxon>
    </lineage>
</organism>
<dbReference type="PANTHER" id="PTHR31839">
    <property type="entry name" value="DEHYDRATION-RESPONSIVE ELEMENT-BINDING PROTEIN 1D"/>
    <property type="match status" value="1"/>
</dbReference>
<feature type="region of interest" description="Disordered" evidence="9">
    <location>
        <begin position="227"/>
        <end position="249"/>
    </location>
</feature>
<keyword evidence="2" id="KW-0805">Transcription regulation</keyword>
<dbReference type="InterPro" id="IPR036955">
    <property type="entry name" value="AP2/ERF_dom_sf"/>
</dbReference>
<feature type="region of interest" description="Disordered" evidence="9">
    <location>
        <begin position="24"/>
        <end position="74"/>
    </location>
</feature>
<proteinExistence type="inferred from homology"/>
<comment type="caution">
    <text evidence="11">The sequence shown here is derived from an EMBL/GenBank/DDBJ whole genome shotgun (WGS) entry which is preliminary data.</text>
</comment>
<evidence type="ECO:0000313" key="11">
    <source>
        <dbReference type="EMBL" id="KAG2653020.1"/>
    </source>
</evidence>
<evidence type="ECO:0000256" key="4">
    <source>
        <dbReference type="ARBA" id="ARBA00023125"/>
    </source>
</evidence>
<dbReference type="FunFam" id="3.30.730.10:FF:000001">
    <property type="entry name" value="Ethylene-responsive transcription factor 2"/>
    <property type="match status" value="1"/>
</dbReference>
<accession>A0A8T0WYV6</accession>
<dbReference type="GO" id="GO:0005634">
    <property type="term" value="C:nucleus"/>
    <property type="evidence" value="ECO:0007669"/>
    <property type="project" value="UniProtKB-SubCell"/>
</dbReference>
<dbReference type="SMART" id="SM00380">
    <property type="entry name" value="AP2"/>
    <property type="match status" value="1"/>
</dbReference>
<dbReference type="InterPro" id="IPR001471">
    <property type="entry name" value="AP2/ERF_dom"/>
</dbReference>
<dbReference type="PRINTS" id="PR00367">
    <property type="entry name" value="ETHRSPELEMNT"/>
</dbReference>
<dbReference type="Gene3D" id="3.30.730.10">
    <property type="entry name" value="AP2/ERF domain"/>
    <property type="match status" value="1"/>
</dbReference>
<reference evidence="11 12" key="1">
    <citation type="submission" date="2020-05" db="EMBL/GenBank/DDBJ databases">
        <title>WGS assembly of Panicum virgatum.</title>
        <authorList>
            <person name="Lovell J.T."/>
            <person name="Jenkins J."/>
            <person name="Shu S."/>
            <person name="Juenger T.E."/>
            <person name="Schmutz J."/>
        </authorList>
    </citation>
    <scope>NUCLEOTIDE SEQUENCE [LARGE SCALE GENOMIC DNA]</scope>
    <source>
        <strain evidence="12">cv. AP13</strain>
    </source>
</reference>
<dbReference type="Proteomes" id="UP000823388">
    <property type="component" value="Chromosome 1N"/>
</dbReference>
<evidence type="ECO:0000259" key="10">
    <source>
        <dbReference type="PROSITE" id="PS51032"/>
    </source>
</evidence>
<evidence type="ECO:0000313" key="12">
    <source>
        <dbReference type="Proteomes" id="UP000823388"/>
    </source>
</evidence>
<dbReference type="EMBL" id="CM029038">
    <property type="protein sequence ID" value="KAG2653020.1"/>
    <property type="molecule type" value="Genomic_DNA"/>
</dbReference>
<evidence type="ECO:0000256" key="7">
    <source>
        <dbReference type="ARBA" id="ARBA00023242"/>
    </source>
</evidence>
<keyword evidence="4" id="KW-0238">DNA-binding</keyword>
<keyword evidence="6" id="KW-0804">Transcription</keyword>
<keyword evidence="7" id="KW-0539">Nucleus</keyword>
<feature type="domain" description="AP2/ERF" evidence="10">
    <location>
        <begin position="78"/>
        <end position="135"/>
    </location>
</feature>
<keyword evidence="5" id="KW-0010">Activator</keyword>
<evidence type="ECO:0000256" key="2">
    <source>
        <dbReference type="ARBA" id="ARBA00023015"/>
    </source>
</evidence>
<dbReference type="InterPro" id="IPR016177">
    <property type="entry name" value="DNA-bd_dom_sf"/>
</dbReference>
<evidence type="ECO:0000256" key="1">
    <source>
        <dbReference type="ARBA" id="ARBA00004123"/>
    </source>
</evidence>
<dbReference type="PANTHER" id="PTHR31839:SF2">
    <property type="entry name" value="DEHYDRATION-RESPONSIVE ELEMENT-BINDING PROTEIN 1D"/>
    <property type="match status" value="1"/>
</dbReference>
<dbReference type="OrthoDB" id="676764at2759"/>
<dbReference type="InterPro" id="IPR045277">
    <property type="entry name" value="DRE1A-I"/>
</dbReference>
<evidence type="ECO:0000256" key="9">
    <source>
        <dbReference type="SAM" id="MobiDB-lite"/>
    </source>
</evidence>
<name>A0A8T0WYV6_PANVG</name>
<gene>
    <name evidence="11" type="ORF">PVAP13_1NG421300</name>
</gene>
<comment type="similarity">
    <text evidence="8">Belongs to the AP2/ERF transcription factor family. ERF subfamily.</text>
</comment>
<evidence type="ECO:0000256" key="5">
    <source>
        <dbReference type="ARBA" id="ARBA00023159"/>
    </source>
</evidence>
<evidence type="ECO:0000256" key="8">
    <source>
        <dbReference type="ARBA" id="ARBA00024343"/>
    </source>
</evidence>
<dbReference type="PROSITE" id="PS51032">
    <property type="entry name" value="AP2_ERF"/>
    <property type="match status" value="1"/>
</dbReference>
<protein>
    <recommendedName>
        <fullName evidence="10">AP2/ERF domain-containing protein</fullName>
    </recommendedName>
</protein>
<keyword evidence="3" id="KW-0346">Stress response</keyword>
<dbReference type="Pfam" id="PF00847">
    <property type="entry name" value="AP2"/>
    <property type="match status" value="1"/>
</dbReference>
<dbReference type="CDD" id="cd00018">
    <property type="entry name" value="AP2"/>
    <property type="match status" value="1"/>
</dbReference>
<evidence type="ECO:0000256" key="6">
    <source>
        <dbReference type="ARBA" id="ARBA00023163"/>
    </source>
</evidence>
<sequence length="249" mass="26438">MLRLGPPPDRRRTRAAMDAGAFVGSDYYSSSGTPSPVGGGGGADGDGDGSPSSYMTVSSAPPKRRAGRTKFKETRHPVYKGVRRRNPGRWVCEVREPHGKQRIWLGTFETAEMAARAHDVAALALRGRAACLNFADSPRLLRVPPMGAGHDEIRRAAAVAAEQFRPAPGQGNAAAEEVAAAPPEASALPNAPQNFDDPYCIVDDRLDFGMQGYLDMAQGMLIDPPPMAVSSASGGGDDDDNGEVKLWSY</sequence>
<keyword evidence="12" id="KW-1185">Reference proteome</keyword>
<dbReference type="GO" id="GO:0003700">
    <property type="term" value="F:DNA-binding transcription factor activity"/>
    <property type="evidence" value="ECO:0007669"/>
    <property type="project" value="InterPro"/>
</dbReference>
<evidence type="ECO:0000256" key="3">
    <source>
        <dbReference type="ARBA" id="ARBA00023016"/>
    </source>
</evidence>
<dbReference type="AlphaFoldDB" id="A0A8T0WYV6"/>
<dbReference type="SUPFAM" id="SSF54171">
    <property type="entry name" value="DNA-binding domain"/>
    <property type="match status" value="1"/>
</dbReference>